<evidence type="ECO:0000256" key="3">
    <source>
        <dbReference type="ARBA" id="ARBA00022801"/>
    </source>
</evidence>
<protein>
    <submittedName>
        <fullName evidence="6">Oidioi.mRNA.OKI2018_I69.chr2.g6339.t1.cds</fullName>
    </submittedName>
</protein>
<evidence type="ECO:0000256" key="4">
    <source>
        <dbReference type="ARBA" id="ARBA00022807"/>
    </source>
</evidence>
<dbReference type="PANTHER" id="PTHR12606">
    <property type="entry name" value="SENTRIN/SUMO-SPECIFIC PROTEASE"/>
    <property type="match status" value="1"/>
</dbReference>
<dbReference type="Proteomes" id="UP001158576">
    <property type="component" value="Chromosome 2"/>
</dbReference>
<sequence>MRGNVERVPDLTNKDVFIPINLNSHWTLALAMYRETTISYFNSMDCLLETEDYNMIRKLAEFFENNYPPGDNSRLTKWRIRNNTNIQAQQNSDDCGVFVLAWTRVIVTDLRYLYQVGKDPKQMPKLRKIFQQELKENQLMKMPFFETFQGQ</sequence>
<dbReference type="PANTHER" id="PTHR12606:SF141">
    <property type="entry name" value="GH15225P-RELATED"/>
    <property type="match status" value="1"/>
</dbReference>
<comment type="similarity">
    <text evidence="1">Belongs to the peptidase C48 family.</text>
</comment>
<feature type="domain" description="Ubiquitin-like protease family profile" evidence="5">
    <location>
        <begin position="1"/>
        <end position="106"/>
    </location>
</feature>
<accession>A0ABN7T2Q7</accession>
<dbReference type="InterPro" id="IPR038765">
    <property type="entry name" value="Papain-like_cys_pep_sf"/>
</dbReference>
<evidence type="ECO:0000313" key="6">
    <source>
        <dbReference type="EMBL" id="CAG5112083.1"/>
    </source>
</evidence>
<keyword evidence="2" id="KW-0645">Protease</keyword>
<evidence type="ECO:0000259" key="5">
    <source>
        <dbReference type="PROSITE" id="PS50600"/>
    </source>
</evidence>
<reference evidence="6 7" key="1">
    <citation type="submission" date="2021-04" db="EMBL/GenBank/DDBJ databases">
        <authorList>
            <person name="Bliznina A."/>
        </authorList>
    </citation>
    <scope>NUCLEOTIDE SEQUENCE [LARGE SCALE GENOMIC DNA]</scope>
</reference>
<keyword evidence="4" id="KW-0788">Thiol protease</keyword>
<evidence type="ECO:0000256" key="1">
    <source>
        <dbReference type="ARBA" id="ARBA00005234"/>
    </source>
</evidence>
<dbReference type="InterPro" id="IPR003653">
    <property type="entry name" value="Peptidase_C48_C"/>
</dbReference>
<dbReference type="Pfam" id="PF02902">
    <property type="entry name" value="Peptidase_C48"/>
    <property type="match status" value="1"/>
</dbReference>
<name>A0ABN7T2Q7_OIKDI</name>
<evidence type="ECO:0000256" key="2">
    <source>
        <dbReference type="ARBA" id="ARBA00022670"/>
    </source>
</evidence>
<dbReference type="PROSITE" id="PS50600">
    <property type="entry name" value="ULP_PROTEASE"/>
    <property type="match status" value="1"/>
</dbReference>
<proteinExistence type="inferred from homology"/>
<dbReference type="SUPFAM" id="SSF54001">
    <property type="entry name" value="Cysteine proteinases"/>
    <property type="match status" value="1"/>
</dbReference>
<evidence type="ECO:0000313" key="7">
    <source>
        <dbReference type="Proteomes" id="UP001158576"/>
    </source>
</evidence>
<keyword evidence="3" id="KW-0378">Hydrolase</keyword>
<dbReference type="Gene3D" id="3.40.395.10">
    <property type="entry name" value="Adenoviral Proteinase, Chain A"/>
    <property type="match status" value="1"/>
</dbReference>
<organism evidence="6 7">
    <name type="scientific">Oikopleura dioica</name>
    <name type="common">Tunicate</name>
    <dbReference type="NCBI Taxonomy" id="34765"/>
    <lineage>
        <taxon>Eukaryota</taxon>
        <taxon>Metazoa</taxon>
        <taxon>Chordata</taxon>
        <taxon>Tunicata</taxon>
        <taxon>Appendicularia</taxon>
        <taxon>Copelata</taxon>
        <taxon>Oikopleuridae</taxon>
        <taxon>Oikopleura</taxon>
    </lineage>
</organism>
<gene>
    <name evidence="6" type="ORF">OKIOD_LOCUS15104</name>
</gene>
<dbReference type="EMBL" id="OU015567">
    <property type="protein sequence ID" value="CAG5112083.1"/>
    <property type="molecule type" value="Genomic_DNA"/>
</dbReference>
<keyword evidence="7" id="KW-1185">Reference proteome</keyword>